<organism evidence="2 3">
    <name type="scientific">Cystoisospora suis</name>
    <dbReference type="NCBI Taxonomy" id="483139"/>
    <lineage>
        <taxon>Eukaryota</taxon>
        <taxon>Sar</taxon>
        <taxon>Alveolata</taxon>
        <taxon>Apicomplexa</taxon>
        <taxon>Conoidasida</taxon>
        <taxon>Coccidia</taxon>
        <taxon>Eucoccidiorida</taxon>
        <taxon>Eimeriorina</taxon>
        <taxon>Sarcocystidae</taxon>
        <taxon>Cystoisospora</taxon>
    </lineage>
</organism>
<proteinExistence type="predicted"/>
<feature type="compositionally biased region" description="Low complexity" evidence="1">
    <location>
        <begin position="150"/>
        <end position="182"/>
    </location>
</feature>
<feature type="region of interest" description="Disordered" evidence="1">
    <location>
        <begin position="289"/>
        <end position="321"/>
    </location>
</feature>
<dbReference type="RefSeq" id="XP_067923075.1">
    <property type="nucleotide sequence ID" value="XM_068064943.1"/>
</dbReference>
<reference evidence="2 3" key="1">
    <citation type="journal article" date="2017" name="Int. J. Parasitol.">
        <title>The genome of the protozoan parasite Cystoisospora suis and a reverse vaccinology approach to identify vaccine candidates.</title>
        <authorList>
            <person name="Palmieri N."/>
            <person name="Shrestha A."/>
            <person name="Ruttkowski B."/>
            <person name="Beck T."/>
            <person name="Vogl C."/>
            <person name="Tomley F."/>
            <person name="Blake D.P."/>
            <person name="Joachim A."/>
        </authorList>
    </citation>
    <scope>NUCLEOTIDE SEQUENCE [LARGE SCALE GENOMIC DNA]</scope>
    <source>
        <strain evidence="2 3">Wien I</strain>
    </source>
</reference>
<evidence type="ECO:0000313" key="2">
    <source>
        <dbReference type="EMBL" id="PHJ21392.1"/>
    </source>
</evidence>
<name>A0A2C6KZV7_9APIC</name>
<dbReference type="EMBL" id="MIGC01002261">
    <property type="protein sequence ID" value="PHJ21392.1"/>
    <property type="molecule type" value="Genomic_DNA"/>
</dbReference>
<feature type="compositionally biased region" description="Basic and acidic residues" evidence="1">
    <location>
        <begin position="363"/>
        <end position="392"/>
    </location>
</feature>
<dbReference type="GeneID" id="94428154"/>
<protein>
    <submittedName>
        <fullName evidence="2">Uncharacterized protein</fullName>
    </submittedName>
</protein>
<feature type="compositionally biased region" description="Basic and acidic residues" evidence="1">
    <location>
        <begin position="9"/>
        <end position="25"/>
    </location>
</feature>
<evidence type="ECO:0000313" key="3">
    <source>
        <dbReference type="Proteomes" id="UP000221165"/>
    </source>
</evidence>
<evidence type="ECO:0000256" key="1">
    <source>
        <dbReference type="SAM" id="MobiDB-lite"/>
    </source>
</evidence>
<sequence>MAPSVHGGFVERGEEGRETPKKAERLSGSIDPLKSRDSSTKSSTPSGGNEDEEDDEAFTLSSTPGGERIGGENNNHVGCTYTTSPSLPLHEKDFSSCVLLPKAGRSAFVHPDTSSSRPLERENEEEEEENGKKYIVEEQRECPIRHQIYFQQPSSSSSSLPSSFCLPSSLSSPPPSQSLVFSHHPRPSLKCFLDEEEEERTSLSFLPQHELLSYLPEQKERSLVQSASGRGSYFHEEEKHKREEEEQPQSLLEVPRFSEEMKERPHEEEEESRGDAGWLRRLVKKAHMKRADEEERRGTIDTTIPSADRISSSSFLSPLPQYGESKTDLSFFLSKQDEEGQKTREEERFSWKDALLHKGIYEERLGEGERRKKEEDFRVRGDDNEGWYREHSSYSSYSF</sequence>
<feature type="region of interest" description="Disordered" evidence="1">
    <location>
        <begin position="363"/>
        <end position="399"/>
    </location>
</feature>
<dbReference type="Proteomes" id="UP000221165">
    <property type="component" value="Unassembled WGS sequence"/>
</dbReference>
<comment type="caution">
    <text evidence="2">The sequence shown here is derived from an EMBL/GenBank/DDBJ whole genome shotgun (WGS) entry which is preliminary data.</text>
</comment>
<feature type="region of interest" description="Disordered" evidence="1">
    <location>
        <begin position="105"/>
        <end position="183"/>
    </location>
</feature>
<feature type="region of interest" description="Disordered" evidence="1">
    <location>
        <begin position="1"/>
        <end position="88"/>
    </location>
</feature>
<dbReference type="VEuPathDB" id="ToxoDB:CSUI_004759"/>
<feature type="compositionally biased region" description="Basic and acidic residues" evidence="1">
    <location>
        <begin position="233"/>
        <end position="244"/>
    </location>
</feature>
<accession>A0A2C6KZV7</accession>
<feature type="compositionally biased region" description="Polar residues" evidence="1">
    <location>
        <begin position="72"/>
        <end position="86"/>
    </location>
</feature>
<feature type="compositionally biased region" description="Basic and acidic residues" evidence="1">
    <location>
        <begin position="289"/>
        <end position="299"/>
    </location>
</feature>
<feature type="compositionally biased region" description="Basic and acidic residues" evidence="1">
    <location>
        <begin position="256"/>
        <end position="267"/>
    </location>
</feature>
<dbReference type="AlphaFoldDB" id="A0A2C6KZV7"/>
<feature type="compositionally biased region" description="Polar residues" evidence="1">
    <location>
        <begin position="300"/>
        <end position="316"/>
    </location>
</feature>
<feature type="compositionally biased region" description="Basic and acidic residues" evidence="1">
    <location>
        <begin position="130"/>
        <end position="144"/>
    </location>
</feature>
<feature type="region of interest" description="Disordered" evidence="1">
    <location>
        <begin position="221"/>
        <end position="276"/>
    </location>
</feature>
<keyword evidence="3" id="KW-1185">Reference proteome</keyword>
<gene>
    <name evidence="2" type="ORF">CSUI_004759</name>
</gene>